<dbReference type="Proteomes" id="UP000053825">
    <property type="component" value="Unassembled WGS sequence"/>
</dbReference>
<dbReference type="Gene3D" id="3.30.190.20">
    <property type="match status" value="1"/>
</dbReference>
<accession>A0A0L7R4E9</accession>
<dbReference type="STRING" id="597456.A0A0L7R4E9"/>
<keyword evidence="3" id="KW-0687">Ribonucleoprotein</keyword>
<sequence>MQTREYAARKGTREKARKKKVKKVIEKVGFDAKTWSKKEVKKSVSPLGTIDDSWRHKATDDVWVIKYHQRPIFSFKEAIQCHRETHHPTMFNKSNASVNVFIELDMKREKKNKFVEKFSKVIDTPHTFKHEEAPNKILVFCKNLEEQEKARNAGADFVGGIELIKQIQNGAFVFKEYDYILSHANILTDLLLIRGLLKRKFPNMKTGTLGNDMTKLVLKFRDGIEYTAIPHDIHKDYGTITTTFGLLDMDLKQLEENFDALLNNINKMRPKREELFIQRVQVRCPPSPESLKVNFKDYLLTNVKEEVKEQEEDNTAIISTH</sequence>
<keyword evidence="5" id="KW-1185">Reference proteome</keyword>
<keyword evidence="2 4" id="KW-0689">Ribosomal protein</keyword>
<dbReference type="SUPFAM" id="SSF56808">
    <property type="entry name" value="Ribosomal protein L1"/>
    <property type="match status" value="1"/>
</dbReference>
<comment type="similarity">
    <text evidence="1">Belongs to the universal ribosomal protein uL1 family.</text>
</comment>
<dbReference type="Pfam" id="PF00687">
    <property type="entry name" value="Ribosomal_L1"/>
    <property type="match status" value="1"/>
</dbReference>
<evidence type="ECO:0000313" key="4">
    <source>
        <dbReference type="EMBL" id="KOC65723.1"/>
    </source>
</evidence>
<reference evidence="4 5" key="1">
    <citation type="submission" date="2015-07" db="EMBL/GenBank/DDBJ databases">
        <title>The genome of Habropoda laboriosa.</title>
        <authorList>
            <person name="Pan H."/>
            <person name="Kapheim K."/>
        </authorList>
    </citation>
    <scope>NUCLEOTIDE SEQUENCE [LARGE SCALE GENOMIC DNA]</scope>
    <source>
        <strain evidence="4">0110345459</strain>
    </source>
</reference>
<gene>
    <name evidence="4" type="ORF">WH47_10185</name>
</gene>
<name>A0A0L7R4E9_9HYME</name>
<dbReference type="GO" id="GO:1990904">
    <property type="term" value="C:ribonucleoprotein complex"/>
    <property type="evidence" value="ECO:0007669"/>
    <property type="project" value="UniProtKB-KW"/>
</dbReference>
<dbReference type="EMBL" id="KQ414657">
    <property type="protein sequence ID" value="KOC65723.1"/>
    <property type="molecule type" value="Genomic_DNA"/>
</dbReference>
<dbReference type="PANTHER" id="PTHR36427">
    <property type="entry name" value="54S RIBOSOMAL PROTEIN L1, MITOCHONDRIAL"/>
    <property type="match status" value="1"/>
</dbReference>
<evidence type="ECO:0000256" key="3">
    <source>
        <dbReference type="ARBA" id="ARBA00023274"/>
    </source>
</evidence>
<dbReference type="AlphaFoldDB" id="A0A0L7R4E9"/>
<dbReference type="InterPro" id="IPR028364">
    <property type="entry name" value="Ribosomal_uL1/biogenesis"/>
</dbReference>
<dbReference type="InterPro" id="IPR023674">
    <property type="entry name" value="Ribosomal_uL1-like"/>
</dbReference>
<proteinExistence type="inferred from homology"/>
<protein>
    <submittedName>
        <fullName evidence="4">39S ribosomal protein L1, mitochondrial</fullName>
    </submittedName>
</protein>
<dbReference type="Gene3D" id="3.40.50.790">
    <property type="match status" value="1"/>
</dbReference>
<dbReference type="OrthoDB" id="1747252at2759"/>
<dbReference type="InterPro" id="IPR016095">
    <property type="entry name" value="Ribosomal_uL1_3-a/b-sand"/>
</dbReference>
<evidence type="ECO:0000313" key="5">
    <source>
        <dbReference type="Proteomes" id="UP000053825"/>
    </source>
</evidence>
<evidence type="ECO:0000256" key="1">
    <source>
        <dbReference type="ARBA" id="ARBA00010531"/>
    </source>
</evidence>
<organism evidence="4 5">
    <name type="scientific">Habropoda laboriosa</name>
    <dbReference type="NCBI Taxonomy" id="597456"/>
    <lineage>
        <taxon>Eukaryota</taxon>
        <taxon>Metazoa</taxon>
        <taxon>Ecdysozoa</taxon>
        <taxon>Arthropoda</taxon>
        <taxon>Hexapoda</taxon>
        <taxon>Insecta</taxon>
        <taxon>Pterygota</taxon>
        <taxon>Neoptera</taxon>
        <taxon>Endopterygota</taxon>
        <taxon>Hymenoptera</taxon>
        <taxon>Apocrita</taxon>
        <taxon>Aculeata</taxon>
        <taxon>Apoidea</taxon>
        <taxon>Anthophila</taxon>
        <taxon>Apidae</taxon>
        <taxon>Habropoda</taxon>
    </lineage>
</organism>
<dbReference type="PANTHER" id="PTHR36427:SF3">
    <property type="entry name" value="LARGE RIBOSOMAL SUBUNIT PROTEIN UL1M"/>
    <property type="match status" value="1"/>
</dbReference>
<dbReference type="GO" id="GO:0005840">
    <property type="term" value="C:ribosome"/>
    <property type="evidence" value="ECO:0007669"/>
    <property type="project" value="UniProtKB-KW"/>
</dbReference>
<evidence type="ECO:0000256" key="2">
    <source>
        <dbReference type="ARBA" id="ARBA00022980"/>
    </source>
</evidence>